<feature type="domain" description="Response regulatory" evidence="8">
    <location>
        <begin position="4"/>
        <end position="115"/>
    </location>
</feature>
<dbReference type="PANTHER" id="PTHR48111">
    <property type="entry name" value="REGULATOR OF RPOS"/>
    <property type="match status" value="1"/>
</dbReference>
<evidence type="ECO:0000256" key="2">
    <source>
        <dbReference type="ARBA" id="ARBA00023012"/>
    </source>
</evidence>
<dbReference type="SMART" id="SM00862">
    <property type="entry name" value="Trans_reg_C"/>
    <property type="match status" value="1"/>
</dbReference>
<keyword evidence="4 7" id="KW-0238">DNA-binding</keyword>
<evidence type="ECO:0000313" key="11">
    <source>
        <dbReference type="Proteomes" id="UP000198833"/>
    </source>
</evidence>
<dbReference type="OrthoDB" id="9790442at2"/>
<dbReference type="PROSITE" id="PS51755">
    <property type="entry name" value="OMPR_PHOB"/>
    <property type="match status" value="1"/>
</dbReference>
<evidence type="ECO:0000256" key="7">
    <source>
        <dbReference type="PROSITE-ProRule" id="PRU01091"/>
    </source>
</evidence>
<dbReference type="Gene3D" id="3.40.50.2300">
    <property type="match status" value="1"/>
</dbReference>
<dbReference type="Proteomes" id="UP000198833">
    <property type="component" value="Unassembled WGS sequence"/>
</dbReference>
<dbReference type="PANTHER" id="PTHR48111:SF22">
    <property type="entry name" value="REGULATOR OF RPOS"/>
    <property type="match status" value="1"/>
</dbReference>
<dbReference type="Gene3D" id="1.10.10.10">
    <property type="entry name" value="Winged helix-like DNA-binding domain superfamily/Winged helix DNA-binding domain"/>
    <property type="match status" value="1"/>
</dbReference>
<dbReference type="InterPro" id="IPR001867">
    <property type="entry name" value="OmpR/PhoB-type_DNA-bd"/>
</dbReference>
<keyword evidence="5" id="KW-0804">Transcription</keyword>
<dbReference type="InterPro" id="IPR036388">
    <property type="entry name" value="WH-like_DNA-bd_sf"/>
</dbReference>
<evidence type="ECO:0000256" key="5">
    <source>
        <dbReference type="ARBA" id="ARBA00023163"/>
    </source>
</evidence>
<reference evidence="10 11" key="1">
    <citation type="submission" date="2016-10" db="EMBL/GenBank/DDBJ databases">
        <authorList>
            <person name="de Groot N.N."/>
        </authorList>
    </citation>
    <scope>NUCLEOTIDE SEQUENCE [LARGE SCALE GENOMIC DNA]</scope>
    <source>
        <strain evidence="10 11">DSM 15695</strain>
    </source>
</reference>
<feature type="domain" description="OmpR/PhoB-type" evidence="9">
    <location>
        <begin position="123"/>
        <end position="217"/>
    </location>
</feature>
<dbReference type="GO" id="GO:0005829">
    <property type="term" value="C:cytosol"/>
    <property type="evidence" value="ECO:0007669"/>
    <property type="project" value="TreeGrafter"/>
</dbReference>
<evidence type="ECO:0000256" key="3">
    <source>
        <dbReference type="ARBA" id="ARBA00023015"/>
    </source>
</evidence>
<gene>
    <name evidence="10" type="ORF">SAMN04488558_10774</name>
</gene>
<proteinExistence type="predicted"/>
<dbReference type="EMBL" id="FOEN01000007">
    <property type="protein sequence ID" value="SEQ26570.1"/>
    <property type="molecule type" value="Genomic_DNA"/>
</dbReference>
<evidence type="ECO:0000259" key="8">
    <source>
        <dbReference type="PROSITE" id="PS50110"/>
    </source>
</evidence>
<dbReference type="AlphaFoldDB" id="A0A1H9ELH0"/>
<accession>A0A1H9ELH0</accession>
<dbReference type="PROSITE" id="PS50110">
    <property type="entry name" value="RESPONSE_REGULATORY"/>
    <property type="match status" value="1"/>
</dbReference>
<keyword evidence="3" id="KW-0805">Transcription regulation</keyword>
<feature type="DNA-binding region" description="OmpR/PhoB-type" evidence="7">
    <location>
        <begin position="123"/>
        <end position="217"/>
    </location>
</feature>
<dbReference type="GO" id="GO:0006355">
    <property type="term" value="P:regulation of DNA-templated transcription"/>
    <property type="evidence" value="ECO:0007669"/>
    <property type="project" value="InterPro"/>
</dbReference>
<evidence type="ECO:0000259" key="9">
    <source>
        <dbReference type="PROSITE" id="PS51755"/>
    </source>
</evidence>
<dbReference type="InterPro" id="IPR039420">
    <property type="entry name" value="WalR-like"/>
</dbReference>
<dbReference type="Pfam" id="PF00486">
    <property type="entry name" value="Trans_reg_C"/>
    <property type="match status" value="1"/>
</dbReference>
<dbReference type="InterPro" id="IPR011006">
    <property type="entry name" value="CheY-like_superfamily"/>
</dbReference>
<dbReference type="GO" id="GO:0032993">
    <property type="term" value="C:protein-DNA complex"/>
    <property type="evidence" value="ECO:0007669"/>
    <property type="project" value="TreeGrafter"/>
</dbReference>
<feature type="modified residue" description="4-aspartylphosphate" evidence="6">
    <location>
        <position position="52"/>
    </location>
</feature>
<dbReference type="GO" id="GO:0000156">
    <property type="term" value="F:phosphorelay response regulator activity"/>
    <property type="evidence" value="ECO:0007669"/>
    <property type="project" value="TreeGrafter"/>
</dbReference>
<dbReference type="STRING" id="89093.SAMN04488558_10774"/>
<dbReference type="RefSeq" id="WP_092572036.1">
    <property type="nucleotide sequence ID" value="NZ_FOEN01000007.1"/>
</dbReference>
<dbReference type="CDD" id="cd00383">
    <property type="entry name" value="trans_reg_C"/>
    <property type="match status" value="1"/>
</dbReference>
<dbReference type="Pfam" id="PF00072">
    <property type="entry name" value="Response_reg"/>
    <property type="match status" value="1"/>
</dbReference>
<dbReference type="Gene3D" id="6.10.250.690">
    <property type="match status" value="1"/>
</dbReference>
<dbReference type="SMART" id="SM00448">
    <property type="entry name" value="REC"/>
    <property type="match status" value="1"/>
</dbReference>
<dbReference type="InterPro" id="IPR001789">
    <property type="entry name" value="Sig_transdc_resp-reg_receiver"/>
</dbReference>
<evidence type="ECO:0000256" key="1">
    <source>
        <dbReference type="ARBA" id="ARBA00022553"/>
    </source>
</evidence>
<evidence type="ECO:0000256" key="6">
    <source>
        <dbReference type="PROSITE-ProRule" id="PRU00169"/>
    </source>
</evidence>
<sequence length="217" mass="24657">MNAKLLLIEDDPVIGQAVQSYLINLGYQVDISQDYLTAKLKIMAGYSLIILDLNLPDGDGLDLLPIARKQGSKVVITTVKNKPRDIVTALDQGADDYLTKPFDLAVLRARIDVCLRQSTIKSGSIIKYKSCSLNTDQGQITYRQRLLELTALEYEILAHFILHPQQIFTRQQLLARFWDQRQKFVNDNTLTATIKRIRDKSDKSIITTVRGIGYRME</sequence>
<evidence type="ECO:0000256" key="4">
    <source>
        <dbReference type="ARBA" id="ARBA00023125"/>
    </source>
</evidence>
<organism evidence="10 11">
    <name type="scientific">Ignavigranum ruoffiae</name>
    <dbReference type="NCBI Taxonomy" id="89093"/>
    <lineage>
        <taxon>Bacteria</taxon>
        <taxon>Bacillati</taxon>
        <taxon>Bacillota</taxon>
        <taxon>Bacilli</taxon>
        <taxon>Lactobacillales</taxon>
        <taxon>Aerococcaceae</taxon>
        <taxon>Ignavigranum</taxon>
    </lineage>
</organism>
<name>A0A1H9ELH0_9LACT</name>
<dbReference type="GO" id="GO:0000976">
    <property type="term" value="F:transcription cis-regulatory region binding"/>
    <property type="evidence" value="ECO:0007669"/>
    <property type="project" value="TreeGrafter"/>
</dbReference>
<protein>
    <submittedName>
        <fullName evidence="10">DNA-binding response regulator, OmpR family, contains REC and winged-helix (WHTH) domain</fullName>
    </submittedName>
</protein>
<keyword evidence="11" id="KW-1185">Reference proteome</keyword>
<keyword evidence="1 6" id="KW-0597">Phosphoprotein</keyword>
<evidence type="ECO:0000313" key="10">
    <source>
        <dbReference type="EMBL" id="SEQ26570.1"/>
    </source>
</evidence>
<dbReference type="SUPFAM" id="SSF52172">
    <property type="entry name" value="CheY-like"/>
    <property type="match status" value="1"/>
</dbReference>
<keyword evidence="2" id="KW-0902">Two-component regulatory system</keyword>